<dbReference type="GO" id="GO:0003677">
    <property type="term" value="F:DNA binding"/>
    <property type="evidence" value="ECO:0007669"/>
    <property type="project" value="UniProtKB-KW"/>
</dbReference>
<evidence type="ECO:0000256" key="4">
    <source>
        <dbReference type="ARBA" id="ARBA00022884"/>
    </source>
</evidence>
<keyword evidence="10" id="KW-1185">Reference proteome</keyword>
<dbReference type="GO" id="GO:0008270">
    <property type="term" value="F:zinc ion binding"/>
    <property type="evidence" value="ECO:0007669"/>
    <property type="project" value="UniProtKB-KW"/>
</dbReference>
<feature type="zinc finger region" description="C3H1-type" evidence="6">
    <location>
        <begin position="79"/>
        <end position="98"/>
    </location>
</feature>
<dbReference type="Pfam" id="PF16131">
    <property type="entry name" value="Torus"/>
    <property type="match status" value="1"/>
</dbReference>
<dbReference type="Proteomes" id="UP000604825">
    <property type="component" value="Unassembled WGS sequence"/>
</dbReference>
<evidence type="ECO:0000313" key="9">
    <source>
        <dbReference type="EMBL" id="CAD6219021.1"/>
    </source>
</evidence>
<dbReference type="PROSITE" id="PS50103">
    <property type="entry name" value="ZF_C3H1"/>
    <property type="match status" value="1"/>
</dbReference>
<dbReference type="EMBL" id="CAJGYO010000003">
    <property type="protein sequence ID" value="CAD6219021.1"/>
    <property type="molecule type" value="Genomic_DNA"/>
</dbReference>
<evidence type="ECO:0000256" key="5">
    <source>
        <dbReference type="ARBA" id="ARBA00023125"/>
    </source>
</evidence>
<dbReference type="InterPro" id="IPR000571">
    <property type="entry name" value="Znf_CCCH"/>
</dbReference>
<feature type="domain" description="C3H1-type" evidence="8">
    <location>
        <begin position="79"/>
        <end position="98"/>
    </location>
</feature>
<keyword evidence="3 6" id="KW-0862">Zinc</keyword>
<keyword evidence="4" id="KW-0694">RNA-binding</keyword>
<evidence type="ECO:0000256" key="3">
    <source>
        <dbReference type="ARBA" id="ARBA00022833"/>
    </source>
</evidence>
<dbReference type="PANTHER" id="PTHR24009:SF17">
    <property type="entry name" value="C3H1-TYPE DOMAIN-CONTAINING PROTEIN"/>
    <property type="match status" value="1"/>
</dbReference>
<evidence type="ECO:0000256" key="2">
    <source>
        <dbReference type="ARBA" id="ARBA00022771"/>
    </source>
</evidence>
<name>A0A811N4P8_9POAL</name>
<evidence type="ECO:0000259" key="8">
    <source>
        <dbReference type="PROSITE" id="PS50103"/>
    </source>
</evidence>
<sequence length="149" mass="16119">MLGPLQTGSPWGLPSPGVGHHQHHQSPFAADQLGYDGGADAFYADDYDVWSPAGGAGAHRRSFSLSDAEAAASWRPYMYYARGYCKNGSSCRFLHGVPKDDAAEREMDVMRAKALAAAPQAQFMTSAYPFSPSHKGGVSLNFLLQQHQQ</sequence>
<dbReference type="Gene3D" id="4.10.1000.10">
    <property type="entry name" value="Zinc finger, CCCH-type"/>
    <property type="match status" value="1"/>
</dbReference>
<gene>
    <name evidence="9" type="ORF">NCGR_LOCUS12828</name>
</gene>
<protein>
    <recommendedName>
        <fullName evidence="8">C3H1-type domain-containing protein</fullName>
    </recommendedName>
</protein>
<proteinExistence type="predicted"/>
<evidence type="ECO:0000256" key="7">
    <source>
        <dbReference type="SAM" id="MobiDB-lite"/>
    </source>
</evidence>
<evidence type="ECO:0000256" key="6">
    <source>
        <dbReference type="PROSITE-ProRule" id="PRU00723"/>
    </source>
</evidence>
<keyword evidence="5" id="KW-0238">DNA-binding</keyword>
<feature type="region of interest" description="Disordered" evidence="7">
    <location>
        <begin position="1"/>
        <end position="30"/>
    </location>
</feature>
<evidence type="ECO:0000256" key="1">
    <source>
        <dbReference type="ARBA" id="ARBA00022723"/>
    </source>
</evidence>
<accession>A0A811N4P8</accession>
<dbReference type="PANTHER" id="PTHR24009">
    <property type="entry name" value="RNA-BINDING (RRM/RBD/RNP MOTIFS)"/>
    <property type="match status" value="1"/>
</dbReference>
<keyword evidence="1 6" id="KW-0479">Metal-binding</keyword>
<evidence type="ECO:0000313" key="10">
    <source>
        <dbReference type="Proteomes" id="UP000604825"/>
    </source>
</evidence>
<organism evidence="9 10">
    <name type="scientific">Miscanthus lutarioriparius</name>
    <dbReference type="NCBI Taxonomy" id="422564"/>
    <lineage>
        <taxon>Eukaryota</taxon>
        <taxon>Viridiplantae</taxon>
        <taxon>Streptophyta</taxon>
        <taxon>Embryophyta</taxon>
        <taxon>Tracheophyta</taxon>
        <taxon>Spermatophyta</taxon>
        <taxon>Magnoliopsida</taxon>
        <taxon>Liliopsida</taxon>
        <taxon>Poales</taxon>
        <taxon>Poaceae</taxon>
        <taxon>PACMAD clade</taxon>
        <taxon>Panicoideae</taxon>
        <taxon>Andropogonodae</taxon>
        <taxon>Andropogoneae</taxon>
        <taxon>Saccharinae</taxon>
        <taxon>Miscanthus</taxon>
    </lineage>
</organism>
<comment type="caution">
    <text evidence="9">The sequence shown here is derived from an EMBL/GenBank/DDBJ whole genome shotgun (WGS) entry which is preliminary data.</text>
</comment>
<keyword evidence="2 6" id="KW-0863">Zinc-finger</keyword>
<dbReference type="GO" id="GO:0003723">
    <property type="term" value="F:RNA binding"/>
    <property type="evidence" value="ECO:0007669"/>
    <property type="project" value="UniProtKB-KW"/>
</dbReference>
<dbReference type="AlphaFoldDB" id="A0A811N4P8"/>
<reference evidence="9" key="1">
    <citation type="submission" date="2020-10" db="EMBL/GenBank/DDBJ databases">
        <authorList>
            <person name="Han B."/>
            <person name="Lu T."/>
            <person name="Zhao Q."/>
            <person name="Huang X."/>
            <person name="Zhao Y."/>
        </authorList>
    </citation>
    <scope>NUCLEOTIDE SEQUENCE</scope>
</reference>
<dbReference type="InterPro" id="IPR032297">
    <property type="entry name" value="Torus"/>
</dbReference>